<dbReference type="AlphaFoldDB" id="A0AAV4M381"/>
<evidence type="ECO:0000313" key="2">
    <source>
        <dbReference type="Proteomes" id="UP001054945"/>
    </source>
</evidence>
<dbReference type="Proteomes" id="UP001054945">
    <property type="component" value="Unassembled WGS sequence"/>
</dbReference>
<comment type="caution">
    <text evidence="1">The sequence shown here is derived from an EMBL/GenBank/DDBJ whole genome shotgun (WGS) entry which is preliminary data.</text>
</comment>
<proteinExistence type="predicted"/>
<gene>
    <name evidence="1" type="ORF">CEXT_373961</name>
</gene>
<protein>
    <submittedName>
        <fullName evidence="1">Uncharacterized protein</fullName>
    </submittedName>
</protein>
<name>A0AAV4M381_CAEEX</name>
<evidence type="ECO:0000313" key="1">
    <source>
        <dbReference type="EMBL" id="GIX66907.1"/>
    </source>
</evidence>
<sequence length="119" mass="14082">MLLLYISIINRGSRSYARQYLNSIPSNRRSIVRRSRKVTLPARIVIDERCEFHCWGRHKFRHVLPLRTSQDRYVSLLHPNREPIQISDILLVPRTHYSPMEHGPSVWRGRVLIEKSANV</sequence>
<accession>A0AAV4M381</accession>
<reference evidence="1 2" key="1">
    <citation type="submission" date="2021-06" db="EMBL/GenBank/DDBJ databases">
        <title>Caerostris extrusa draft genome.</title>
        <authorList>
            <person name="Kono N."/>
            <person name="Arakawa K."/>
        </authorList>
    </citation>
    <scope>NUCLEOTIDE SEQUENCE [LARGE SCALE GENOMIC DNA]</scope>
</reference>
<keyword evidence="2" id="KW-1185">Reference proteome</keyword>
<dbReference type="EMBL" id="BPLR01001829">
    <property type="protein sequence ID" value="GIX66907.1"/>
    <property type="molecule type" value="Genomic_DNA"/>
</dbReference>
<organism evidence="1 2">
    <name type="scientific">Caerostris extrusa</name>
    <name type="common">Bark spider</name>
    <name type="synonym">Caerostris bankana</name>
    <dbReference type="NCBI Taxonomy" id="172846"/>
    <lineage>
        <taxon>Eukaryota</taxon>
        <taxon>Metazoa</taxon>
        <taxon>Ecdysozoa</taxon>
        <taxon>Arthropoda</taxon>
        <taxon>Chelicerata</taxon>
        <taxon>Arachnida</taxon>
        <taxon>Araneae</taxon>
        <taxon>Araneomorphae</taxon>
        <taxon>Entelegynae</taxon>
        <taxon>Araneoidea</taxon>
        <taxon>Araneidae</taxon>
        <taxon>Caerostris</taxon>
    </lineage>
</organism>